<dbReference type="EMBL" id="MN739509">
    <property type="protein sequence ID" value="QHT09282.1"/>
    <property type="molecule type" value="Genomic_DNA"/>
</dbReference>
<sequence>MPDPDPCYDILKRNLESLTTDSETNTLYRISPGGIFSYGGLIVKKKDNRYDSNILTNDDKKNFVPLLPTYTMMSNINIGYERSSSDFIYYSRVLSIKYIDSISKYFPKFRYKDTNLKMGGLMIELDILNKERTLEKYNDGIVIGKRSIIISEDLKRIFVIIEYNFPGMSGNRFNDFNISKIYIDKNDNIIINLPFEKYTGDKTIIEKGSIPMFSISKSLFDKVC</sequence>
<protein>
    <submittedName>
        <fullName evidence="1">Uncharacterized protein</fullName>
    </submittedName>
</protein>
<organism evidence="1">
    <name type="scientific">viral metagenome</name>
    <dbReference type="NCBI Taxonomy" id="1070528"/>
    <lineage>
        <taxon>unclassified sequences</taxon>
        <taxon>metagenomes</taxon>
        <taxon>organismal metagenomes</taxon>
    </lineage>
</organism>
<reference evidence="1" key="1">
    <citation type="journal article" date="2020" name="Nature">
        <title>Giant virus diversity and host interactions through global metagenomics.</title>
        <authorList>
            <person name="Schulz F."/>
            <person name="Roux S."/>
            <person name="Paez-Espino D."/>
            <person name="Jungbluth S."/>
            <person name="Walsh D.A."/>
            <person name="Denef V.J."/>
            <person name="McMahon K.D."/>
            <person name="Konstantinidis K.T."/>
            <person name="Eloe-Fadrosh E.A."/>
            <person name="Kyrpides N.C."/>
            <person name="Woyke T."/>
        </authorList>
    </citation>
    <scope>NUCLEOTIDE SEQUENCE</scope>
    <source>
        <strain evidence="1">GVMAG-M-3300023110-24</strain>
    </source>
</reference>
<accession>A0A6C0CYN8</accession>
<dbReference type="AlphaFoldDB" id="A0A6C0CYN8"/>
<proteinExistence type="predicted"/>
<name>A0A6C0CYN8_9ZZZZ</name>
<evidence type="ECO:0000313" key="1">
    <source>
        <dbReference type="EMBL" id="QHT09282.1"/>
    </source>
</evidence>